<organism evidence="1 2">
    <name type="scientific">Streptomyces solincola</name>
    <dbReference type="NCBI Taxonomy" id="2100817"/>
    <lineage>
        <taxon>Bacteria</taxon>
        <taxon>Bacillati</taxon>
        <taxon>Actinomycetota</taxon>
        <taxon>Actinomycetes</taxon>
        <taxon>Kitasatosporales</taxon>
        <taxon>Streptomycetaceae</taxon>
        <taxon>Streptomyces</taxon>
    </lineage>
</organism>
<proteinExistence type="predicted"/>
<dbReference type="OrthoDB" id="4282368at2"/>
<dbReference type="EMBL" id="PVLV01000316">
    <property type="protein sequence ID" value="PRH77455.1"/>
    <property type="molecule type" value="Genomic_DNA"/>
</dbReference>
<keyword evidence="2" id="KW-1185">Reference proteome</keyword>
<dbReference type="PROSITE" id="PS51257">
    <property type="entry name" value="PROKAR_LIPOPROTEIN"/>
    <property type="match status" value="1"/>
</dbReference>
<comment type="caution">
    <text evidence="1">The sequence shown here is derived from an EMBL/GenBank/DDBJ whole genome shotgun (WGS) entry which is preliminary data.</text>
</comment>
<evidence type="ECO:0000313" key="1">
    <source>
        <dbReference type="EMBL" id="PRH77455.1"/>
    </source>
</evidence>
<dbReference type="Proteomes" id="UP000239322">
    <property type="component" value="Unassembled WGS sequence"/>
</dbReference>
<gene>
    <name evidence="1" type="ORF">C6N75_20185</name>
</gene>
<dbReference type="AlphaFoldDB" id="A0A2S9PSR1"/>
<dbReference type="RefSeq" id="WP_105870323.1">
    <property type="nucleotide sequence ID" value="NZ_PVLV01000316.1"/>
</dbReference>
<sequence length="175" mass="18766">MNAKPGALALLVSLALTIITGCSMTDDKGSLLSAGTSTSENAADQAEKVSSELHDLMGLKGKTTDTGPGVAECSGKDADKYFTIFHPWTFTPASPDALTGVMERLKEEMPGHGWRIVSYGPDNNKSRSLTLIADNDAKKYSVKIAHWANETPPKLNLFVTSGCYQVPDGQTVERF</sequence>
<evidence type="ECO:0008006" key="3">
    <source>
        <dbReference type="Google" id="ProtNLM"/>
    </source>
</evidence>
<reference evidence="1 2" key="1">
    <citation type="submission" date="2018-03" db="EMBL/GenBank/DDBJ databases">
        <title>Novel Streptomyces sp. from soil.</title>
        <authorList>
            <person name="Tan G.Y.A."/>
            <person name="Lee Z.Y."/>
        </authorList>
    </citation>
    <scope>NUCLEOTIDE SEQUENCE [LARGE SCALE GENOMIC DNA]</scope>
    <source>
        <strain evidence="1 2">ST5x</strain>
    </source>
</reference>
<name>A0A2S9PSR1_9ACTN</name>
<protein>
    <recommendedName>
        <fullName evidence="3">Lipoprotein</fullName>
    </recommendedName>
</protein>
<accession>A0A2S9PSR1</accession>
<evidence type="ECO:0000313" key="2">
    <source>
        <dbReference type="Proteomes" id="UP000239322"/>
    </source>
</evidence>